<evidence type="ECO:0000256" key="3">
    <source>
        <dbReference type="ARBA" id="ARBA00016090"/>
    </source>
</evidence>
<organism evidence="5 6">
    <name type="scientific">Nonomuraea soli</name>
    <dbReference type="NCBI Taxonomy" id="1032476"/>
    <lineage>
        <taxon>Bacteria</taxon>
        <taxon>Bacillati</taxon>
        <taxon>Actinomycetota</taxon>
        <taxon>Actinomycetes</taxon>
        <taxon>Streptosporangiales</taxon>
        <taxon>Streptosporangiaceae</taxon>
        <taxon>Nonomuraea</taxon>
    </lineage>
</organism>
<keyword evidence="5" id="KW-0032">Aminotransferase</keyword>
<dbReference type="GO" id="GO:0004360">
    <property type="term" value="F:glutamine-fructose-6-phosphate transaminase (isomerizing) activity"/>
    <property type="evidence" value="ECO:0007669"/>
    <property type="project" value="UniProtKB-EC"/>
</dbReference>
<dbReference type="PANTHER" id="PTHR10937">
    <property type="entry name" value="GLUCOSAMINE--FRUCTOSE-6-PHOSPHATE AMINOTRANSFERASE, ISOMERIZING"/>
    <property type="match status" value="1"/>
</dbReference>
<protein>
    <recommendedName>
        <fullName evidence="3">Glutamine--fructose-6-phosphate aminotransferase [isomerizing]</fullName>
        <ecNumber evidence="2">2.6.1.16</ecNumber>
    </recommendedName>
</protein>
<dbReference type="GO" id="GO:0006002">
    <property type="term" value="P:fructose 6-phosphate metabolic process"/>
    <property type="evidence" value="ECO:0007669"/>
    <property type="project" value="TreeGrafter"/>
</dbReference>
<dbReference type="AlphaFoldDB" id="A0A7W0CS42"/>
<dbReference type="RefSeq" id="WP_181614901.1">
    <property type="nucleotide sequence ID" value="NZ_BAABAM010000007.1"/>
</dbReference>
<evidence type="ECO:0000313" key="6">
    <source>
        <dbReference type="Proteomes" id="UP000530928"/>
    </source>
</evidence>
<dbReference type="GO" id="GO:0097367">
    <property type="term" value="F:carbohydrate derivative binding"/>
    <property type="evidence" value="ECO:0007669"/>
    <property type="project" value="InterPro"/>
</dbReference>
<dbReference type="InterPro" id="IPR046348">
    <property type="entry name" value="SIS_dom_sf"/>
</dbReference>
<accession>A0A7W0CS42</accession>
<comment type="catalytic activity">
    <reaction evidence="1">
        <text>D-fructose 6-phosphate + L-glutamine = D-glucosamine 6-phosphate + L-glutamate</text>
        <dbReference type="Rhea" id="RHEA:13237"/>
        <dbReference type="ChEBI" id="CHEBI:29985"/>
        <dbReference type="ChEBI" id="CHEBI:58359"/>
        <dbReference type="ChEBI" id="CHEBI:58725"/>
        <dbReference type="ChEBI" id="CHEBI:61527"/>
        <dbReference type="EC" id="2.6.1.16"/>
    </reaction>
</comment>
<sequence>MTSRITFREGQARQGAALRDIAERVRALLDGPGAALVRGARKPLFTGIGASHAALAVPVELLRSHGIAAQRVLAPEIGPGGAGFDCDLVIGVSQSGRSSETVEAFRRLDGIARVAVLNVTGSPLAELAEATVDLGDRPDSYASTIGYTGTIVALDLLATAIAGSIAGSIAGGDPWDGIEAAVGRTREQAASVLAPVVARAAGCVAADAVGAGPSRASAEEAALLLREVARMPAAASVTRNYLHGEMESAGHTLHLVLGDGREVELAASLAGAGHLTVLVTSRAVRQAENLAVVRLTPETPAERVVLETVVIQELVAALADERGIPIESFVFANDDTKEGGVDPADFAIASPELPR</sequence>
<feature type="domain" description="SIS" evidence="4">
    <location>
        <begin position="33"/>
        <end position="167"/>
    </location>
</feature>
<dbReference type="PANTHER" id="PTHR10937:SF0">
    <property type="entry name" value="GLUTAMINE--FRUCTOSE-6-PHOSPHATE TRANSAMINASE (ISOMERIZING)"/>
    <property type="match status" value="1"/>
</dbReference>
<evidence type="ECO:0000256" key="1">
    <source>
        <dbReference type="ARBA" id="ARBA00001031"/>
    </source>
</evidence>
<reference evidence="5 6" key="1">
    <citation type="submission" date="2020-07" db="EMBL/GenBank/DDBJ databases">
        <title>Genomic Encyclopedia of Type Strains, Phase IV (KMG-IV): sequencing the most valuable type-strain genomes for metagenomic binning, comparative biology and taxonomic classification.</title>
        <authorList>
            <person name="Goeker M."/>
        </authorList>
    </citation>
    <scope>NUCLEOTIDE SEQUENCE [LARGE SCALE GENOMIC DNA]</scope>
    <source>
        <strain evidence="5 6">DSM 45533</strain>
    </source>
</reference>
<dbReference type="GO" id="GO:0006047">
    <property type="term" value="P:UDP-N-acetylglucosamine metabolic process"/>
    <property type="evidence" value="ECO:0007669"/>
    <property type="project" value="TreeGrafter"/>
</dbReference>
<dbReference type="SUPFAM" id="SSF53697">
    <property type="entry name" value="SIS domain"/>
    <property type="match status" value="1"/>
</dbReference>
<proteinExistence type="predicted"/>
<dbReference type="Pfam" id="PF01380">
    <property type="entry name" value="SIS"/>
    <property type="match status" value="1"/>
</dbReference>
<evidence type="ECO:0000259" key="4">
    <source>
        <dbReference type="PROSITE" id="PS51464"/>
    </source>
</evidence>
<dbReference type="PROSITE" id="PS51464">
    <property type="entry name" value="SIS"/>
    <property type="match status" value="1"/>
</dbReference>
<comment type="caution">
    <text evidence="5">The sequence shown here is derived from an EMBL/GenBank/DDBJ whole genome shotgun (WGS) entry which is preliminary data.</text>
</comment>
<dbReference type="GO" id="GO:0006487">
    <property type="term" value="P:protein N-linked glycosylation"/>
    <property type="evidence" value="ECO:0007669"/>
    <property type="project" value="TreeGrafter"/>
</dbReference>
<keyword evidence="6" id="KW-1185">Reference proteome</keyword>
<dbReference type="Proteomes" id="UP000530928">
    <property type="component" value="Unassembled WGS sequence"/>
</dbReference>
<evidence type="ECO:0000256" key="2">
    <source>
        <dbReference type="ARBA" id="ARBA00012916"/>
    </source>
</evidence>
<dbReference type="EMBL" id="JACDUR010000008">
    <property type="protein sequence ID" value="MBA2896193.1"/>
    <property type="molecule type" value="Genomic_DNA"/>
</dbReference>
<dbReference type="EC" id="2.6.1.16" evidence="2"/>
<name>A0A7W0CS42_9ACTN</name>
<keyword evidence="5" id="KW-0808">Transferase</keyword>
<dbReference type="InterPro" id="IPR001347">
    <property type="entry name" value="SIS_dom"/>
</dbReference>
<dbReference type="Gene3D" id="3.40.50.10490">
    <property type="entry name" value="Glucose-6-phosphate isomerase like protein, domain 1"/>
    <property type="match status" value="2"/>
</dbReference>
<evidence type="ECO:0000313" key="5">
    <source>
        <dbReference type="EMBL" id="MBA2896193.1"/>
    </source>
</evidence>
<gene>
    <name evidence="5" type="ORF">HNR30_007584</name>
</gene>